<comment type="caution">
    <text evidence="1">The sequence shown here is derived from an EMBL/GenBank/DDBJ whole genome shotgun (WGS) entry which is preliminary data.</text>
</comment>
<dbReference type="Proteomes" id="UP000887226">
    <property type="component" value="Unassembled WGS sequence"/>
</dbReference>
<protein>
    <submittedName>
        <fullName evidence="1">Uncharacterized protein</fullName>
    </submittedName>
</protein>
<sequence>MQQNDLDSDTGKSALNMGGATKQWDSADVVWVTNITISNSITAFPISQQFVAHIEGNQNQAYCQNLWVSAHNRKPGDSKANSQYINNVVYNYQAAYTAANTGSAFSHGILNDYFIAEPSTTRQLLQPGQRGSKRLCAWELCGYVQGWGSQ</sequence>
<dbReference type="OrthoDB" id="302705at2759"/>
<evidence type="ECO:0000313" key="2">
    <source>
        <dbReference type="Proteomes" id="UP000887226"/>
    </source>
</evidence>
<dbReference type="EMBL" id="MU253778">
    <property type="protein sequence ID" value="KAG9247214.1"/>
    <property type="molecule type" value="Genomic_DNA"/>
</dbReference>
<name>A0A9P8CHE2_9HELO</name>
<keyword evidence="2" id="KW-1185">Reference proteome</keyword>
<evidence type="ECO:0000313" key="1">
    <source>
        <dbReference type="EMBL" id="KAG9247214.1"/>
    </source>
</evidence>
<organism evidence="1 2">
    <name type="scientific">Calycina marina</name>
    <dbReference type="NCBI Taxonomy" id="1763456"/>
    <lineage>
        <taxon>Eukaryota</taxon>
        <taxon>Fungi</taxon>
        <taxon>Dikarya</taxon>
        <taxon>Ascomycota</taxon>
        <taxon>Pezizomycotina</taxon>
        <taxon>Leotiomycetes</taxon>
        <taxon>Helotiales</taxon>
        <taxon>Pezizellaceae</taxon>
        <taxon>Calycina</taxon>
    </lineage>
</organism>
<dbReference type="AlphaFoldDB" id="A0A9P8CHE2"/>
<proteinExistence type="predicted"/>
<gene>
    <name evidence="1" type="ORF">BJ878DRAFT_209106</name>
</gene>
<accession>A0A9P8CHE2</accession>
<reference evidence="1" key="1">
    <citation type="journal article" date="2021" name="IMA Fungus">
        <title>Genomic characterization of three marine fungi, including Emericellopsis atlantica sp. nov. with signatures of a generalist lifestyle and marine biomass degradation.</title>
        <authorList>
            <person name="Hagestad O.C."/>
            <person name="Hou L."/>
            <person name="Andersen J.H."/>
            <person name="Hansen E.H."/>
            <person name="Altermark B."/>
            <person name="Li C."/>
            <person name="Kuhnert E."/>
            <person name="Cox R.J."/>
            <person name="Crous P.W."/>
            <person name="Spatafora J.W."/>
            <person name="Lail K."/>
            <person name="Amirebrahimi M."/>
            <person name="Lipzen A."/>
            <person name="Pangilinan J."/>
            <person name="Andreopoulos W."/>
            <person name="Hayes R.D."/>
            <person name="Ng V."/>
            <person name="Grigoriev I.V."/>
            <person name="Jackson S.A."/>
            <person name="Sutton T.D.S."/>
            <person name="Dobson A.D.W."/>
            <person name="Rama T."/>
        </authorList>
    </citation>
    <scope>NUCLEOTIDE SEQUENCE</scope>
    <source>
        <strain evidence="1">TRa3180A</strain>
    </source>
</reference>